<organism evidence="3">
    <name type="scientific">Caenorhabditis brenneri</name>
    <name type="common">Nematode worm</name>
    <dbReference type="NCBI Taxonomy" id="135651"/>
    <lineage>
        <taxon>Eukaryota</taxon>
        <taxon>Metazoa</taxon>
        <taxon>Ecdysozoa</taxon>
        <taxon>Nematoda</taxon>
        <taxon>Chromadorea</taxon>
        <taxon>Rhabditida</taxon>
        <taxon>Rhabditina</taxon>
        <taxon>Rhabditomorpha</taxon>
        <taxon>Rhabditoidea</taxon>
        <taxon>Rhabditidae</taxon>
        <taxon>Peloderinae</taxon>
        <taxon>Caenorhabditis</taxon>
    </lineage>
</organism>
<dbReference type="GO" id="GO:0003824">
    <property type="term" value="F:catalytic activity"/>
    <property type="evidence" value="ECO:0007669"/>
    <property type="project" value="UniProtKB-ARBA"/>
</dbReference>
<dbReference type="Proteomes" id="UP000008068">
    <property type="component" value="Unassembled WGS sequence"/>
</dbReference>
<proteinExistence type="predicted"/>
<evidence type="ECO:0000259" key="1">
    <source>
        <dbReference type="PROSITE" id="PS50868"/>
    </source>
</evidence>
<reference evidence="3" key="1">
    <citation type="submission" date="2011-07" db="EMBL/GenBank/DDBJ databases">
        <authorList>
            <consortium name="Caenorhabditis brenneri Sequencing and Analysis Consortium"/>
            <person name="Wilson R.K."/>
        </authorList>
    </citation>
    <scope>NUCLEOTIDE SEQUENCE [LARGE SCALE GENOMIC DNA]</scope>
    <source>
        <strain evidence="3">PB2801</strain>
    </source>
</reference>
<dbReference type="EMBL" id="GL379880">
    <property type="protein sequence ID" value="EGT60027.1"/>
    <property type="molecule type" value="Genomic_DNA"/>
</dbReference>
<feature type="domain" description="Post-SET" evidence="1">
    <location>
        <begin position="82"/>
        <end position="98"/>
    </location>
</feature>
<name>G0NGI6_CAEBE</name>
<gene>
    <name evidence="2" type="ORF">CAEBREN_08810</name>
</gene>
<protein>
    <recommendedName>
        <fullName evidence="1">Post-SET domain-containing protein</fullName>
    </recommendedName>
</protein>
<accession>G0NGI6</accession>
<dbReference type="InterPro" id="IPR003616">
    <property type="entry name" value="Post-SET_dom"/>
</dbReference>
<evidence type="ECO:0000313" key="2">
    <source>
        <dbReference type="EMBL" id="EGT60027.1"/>
    </source>
</evidence>
<dbReference type="AlphaFoldDB" id="G0NGI6"/>
<keyword evidence="3" id="KW-1185">Reference proteome</keyword>
<dbReference type="PROSITE" id="PS50868">
    <property type="entry name" value="POST_SET"/>
    <property type="match status" value="1"/>
</dbReference>
<dbReference type="InParanoid" id="G0NGI6"/>
<evidence type="ECO:0000313" key="3">
    <source>
        <dbReference type="Proteomes" id="UP000008068"/>
    </source>
</evidence>
<sequence length="140" mass="16582">MIIFNFCSTIPLWLLYSKRKGTTQRELLSPCLPHQEVCQGNHPNLQDHFTEVQITLEKRRGSRRSIIIETRREKKINDDEETRQECHCDSDNCKKFIDRVPAEFVPENVVTIDHEMDDADQLSLDETEHKLNMLFKQLNR</sequence>
<dbReference type="HOGENOM" id="CLU_1836881_0_0_1"/>